<dbReference type="PANTHER" id="PTHR47950">
    <property type="entry name" value="CYTOCHROME P450, FAMILY 76, SUBFAMILY C, POLYPEPTIDE 5-RELATED"/>
    <property type="match status" value="1"/>
</dbReference>
<keyword evidence="7 11" id="KW-0560">Oxidoreductase</keyword>
<dbReference type="PANTHER" id="PTHR47950:SF4">
    <property type="entry name" value="GERANIOL 8-HYDROXYLASE-LIKE"/>
    <property type="match status" value="1"/>
</dbReference>
<keyword evidence="5 11" id="KW-0479">Metal-binding</keyword>
<evidence type="ECO:0000256" key="3">
    <source>
        <dbReference type="ARBA" id="ARBA00022617"/>
    </source>
</evidence>
<name>A0ABR0DDW4_9LAMI</name>
<feature type="signal peptide" evidence="12">
    <location>
        <begin position="1"/>
        <end position="23"/>
    </location>
</feature>
<evidence type="ECO:0000313" key="14">
    <source>
        <dbReference type="Proteomes" id="UP001291926"/>
    </source>
</evidence>
<dbReference type="Proteomes" id="UP001291926">
    <property type="component" value="Unassembled WGS sequence"/>
</dbReference>
<proteinExistence type="inferred from homology"/>
<keyword evidence="8 11" id="KW-0408">Iron</keyword>
<reference evidence="13 14" key="1">
    <citation type="journal article" date="2023" name="bioRxiv">
        <title>Genome report: Whole genome sequence and annotation of Penstemon davidsonii.</title>
        <authorList>
            <person name="Ostevik K.L."/>
            <person name="Alabady M."/>
            <person name="Zhang M."/>
            <person name="Rausher M.D."/>
        </authorList>
    </citation>
    <scope>NUCLEOTIDE SEQUENCE [LARGE SCALE GENOMIC DNA]</scope>
    <source>
        <strain evidence="13">DNT005</strain>
        <tissue evidence="13">Whole leaf</tissue>
    </source>
</reference>
<organism evidence="13 14">
    <name type="scientific">Penstemon davidsonii</name>
    <dbReference type="NCBI Taxonomy" id="160366"/>
    <lineage>
        <taxon>Eukaryota</taxon>
        <taxon>Viridiplantae</taxon>
        <taxon>Streptophyta</taxon>
        <taxon>Embryophyta</taxon>
        <taxon>Tracheophyta</taxon>
        <taxon>Spermatophyta</taxon>
        <taxon>Magnoliopsida</taxon>
        <taxon>eudicotyledons</taxon>
        <taxon>Gunneridae</taxon>
        <taxon>Pentapetalae</taxon>
        <taxon>asterids</taxon>
        <taxon>lamiids</taxon>
        <taxon>Lamiales</taxon>
        <taxon>Plantaginaceae</taxon>
        <taxon>Cheloneae</taxon>
        <taxon>Penstemon</taxon>
    </lineage>
</organism>
<evidence type="ECO:0000256" key="1">
    <source>
        <dbReference type="ARBA" id="ARBA00004167"/>
    </source>
</evidence>
<evidence type="ECO:0000256" key="12">
    <source>
        <dbReference type="SAM" id="SignalP"/>
    </source>
</evidence>
<sequence length="509" mass="57221">MDVITAVMLVLLLLVLAWSYVLGSNSPKHRGKLAPGPYPFPIIGNIFQLGRKPHRSLAKLSETYGPLMSLQLGSIYTVVVSSPEITKEVLQKHDHVLSGRTIGAAAQVHNHHNISMAYLPVGNQWRKIRKICKEQMFSNPRLDAGRSLRQEKLKELCDYVRECCVKGRAVDIGEAAFITSLNLMSATLYSEDFTSFNSESTTHEWREIIRGVVKTVGVPNVADFFPVLKRFDPQGITKEAEFYFGKLLEMFEDVVKQRLHSRNITSPNPPPKKNDMLEALLDLGEGSEDAFFSSNHIKHLLLDLFIAGSHTTSSTVEWAITELLLNPTKMSRAKNELRTVVGENKQVEESDISTLPYLQAVIKEILRFHPAGPLLIPHKSEADVEINGYTIPKNTQILVNVWAMGRQSNLWSSPNSFEPERFLDNKVVDFKGQYFEYIPFGSGRRICPGLPLANRMLHILVASLIQNFDWELEPGTKPEDVDTTEKFGLALHKAVPLKALPVKLTTFQP</sequence>
<evidence type="ECO:0000256" key="10">
    <source>
        <dbReference type="ARBA" id="ARBA00023136"/>
    </source>
</evidence>
<keyword evidence="12" id="KW-0732">Signal</keyword>
<comment type="caution">
    <text evidence="13">The sequence shown here is derived from an EMBL/GenBank/DDBJ whole genome shotgun (WGS) entry which is preliminary data.</text>
</comment>
<dbReference type="PRINTS" id="PR00463">
    <property type="entry name" value="EP450I"/>
</dbReference>
<dbReference type="InterPro" id="IPR036396">
    <property type="entry name" value="Cyt_P450_sf"/>
</dbReference>
<gene>
    <name evidence="13" type="ORF">RD792_005943</name>
</gene>
<evidence type="ECO:0008006" key="15">
    <source>
        <dbReference type="Google" id="ProtNLM"/>
    </source>
</evidence>
<dbReference type="PROSITE" id="PS00086">
    <property type="entry name" value="CYTOCHROME_P450"/>
    <property type="match status" value="1"/>
</dbReference>
<evidence type="ECO:0000256" key="8">
    <source>
        <dbReference type="ARBA" id="ARBA00023004"/>
    </source>
</evidence>
<evidence type="ECO:0000256" key="11">
    <source>
        <dbReference type="RuleBase" id="RU000461"/>
    </source>
</evidence>
<feature type="chain" id="PRO_5047443992" description="Cytochrome P450" evidence="12">
    <location>
        <begin position="24"/>
        <end position="509"/>
    </location>
</feature>
<comment type="subcellular location">
    <subcellularLocation>
        <location evidence="1">Membrane</location>
        <topology evidence="1">Single-pass membrane protein</topology>
    </subcellularLocation>
</comment>
<keyword evidence="6" id="KW-1133">Transmembrane helix</keyword>
<evidence type="ECO:0000256" key="9">
    <source>
        <dbReference type="ARBA" id="ARBA00023033"/>
    </source>
</evidence>
<keyword evidence="14" id="KW-1185">Reference proteome</keyword>
<evidence type="ECO:0000256" key="5">
    <source>
        <dbReference type="ARBA" id="ARBA00022723"/>
    </source>
</evidence>
<dbReference type="InterPro" id="IPR017972">
    <property type="entry name" value="Cyt_P450_CS"/>
</dbReference>
<dbReference type="InterPro" id="IPR002401">
    <property type="entry name" value="Cyt_P450_E_grp-I"/>
</dbReference>
<dbReference type="InterPro" id="IPR001128">
    <property type="entry name" value="Cyt_P450"/>
</dbReference>
<keyword evidence="4" id="KW-0812">Transmembrane</keyword>
<keyword evidence="10" id="KW-0472">Membrane</keyword>
<dbReference type="EMBL" id="JAYDYQ010001811">
    <property type="protein sequence ID" value="KAK4487422.1"/>
    <property type="molecule type" value="Genomic_DNA"/>
</dbReference>
<keyword evidence="9 11" id="KW-0503">Monooxygenase</keyword>
<dbReference type="Pfam" id="PF00067">
    <property type="entry name" value="p450"/>
    <property type="match status" value="1"/>
</dbReference>
<dbReference type="Gene3D" id="1.10.630.10">
    <property type="entry name" value="Cytochrome P450"/>
    <property type="match status" value="1"/>
</dbReference>
<dbReference type="SUPFAM" id="SSF48264">
    <property type="entry name" value="Cytochrome P450"/>
    <property type="match status" value="1"/>
</dbReference>
<evidence type="ECO:0000256" key="7">
    <source>
        <dbReference type="ARBA" id="ARBA00023002"/>
    </source>
</evidence>
<dbReference type="PRINTS" id="PR00385">
    <property type="entry name" value="P450"/>
</dbReference>
<evidence type="ECO:0000256" key="6">
    <source>
        <dbReference type="ARBA" id="ARBA00022989"/>
    </source>
</evidence>
<evidence type="ECO:0000256" key="4">
    <source>
        <dbReference type="ARBA" id="ARBA00022692"/>
    </source>
</evidence>
<evidence type="ECO:0000313" key="13">
    <source>
        <dbReference type="EMBL" id="KAK4487422.1"/>
    </source>
</evidence>
<protein>
    <recommendedName>
        <fullName evidence="15">Cytochrome P450</fullName>
    </recommendedName>
</protein>
<evidence type="ECO:0000256" key="2">
    <source>
        <dbReference type="ARBA" id="ARBA00010617"/>
    </source>
</evidence>
<comment type="similarity">
    <text evidence="2 11">Belongs to the cytochrome P450 family.</text>
</comment>
<keyword evidence="3 11" id="KW-0349">Heme</keyword>
<accession>A0ABR0DDW4</accession>
<dbReference type="CDD" id="cd11073">
    <property type="entry name" value="CYP76-like"/>
    <property type="match status" value="1"/>
</dbReference>